<protein>
    <recommendedName>
        <fullName evidence="6">SPT2-domain-containing protein</fullName>
    </recommendedName>
</protein>
<dbReference type="InterPro" id="IPR013256">
    <property type="entry name" value="Chromatin_SPT2"/>
</dbReference>
<dbReference type="EMBL" id="MU006563">
    <property type="protein sequence ID" value="KAF2751002.1"/>
    <property type="molecule type" value="Genomic_DNA"/>
</dbReference>
<organism evidence="4 5">
    <name type="scientific">Sporormia fimetaria CBS 119925</name>
    <dbReference type="NCBI Taxonomy" id="1340428"/>
    <lineage>
        <taxon>Eukaryota</taxon>
        <taxon>Fungi</taxon>
        <taxon>Dikarya</taxon>
        <taxon>Ascomycota</taxon>
        <taxon>Pezizomycotina</taxon>
        <taxon>Dothideomycetes</taxon>
        <taxon>Pleosporomycetidae</taxon>
        <taxon>Pleosporales</taxon>
        <taxon>Sporormiaceae</taxon>
        <taxon>Sporormia</taxon>
    </lineage>
</organism>
<evidence type="ECO:0000313" key="5">
    <source>
        <dbReference type="Proteomes" id="UP000799440"/>
    </source>
</evidence>
<feature type="region of interest" description="Disordered" evidence="3">
    <location>
        <begin position="1"/>
        <end position="328"/>
    </location>
</feature>
<feature type="compositionally biased region" description="Low complexity" evidence="3">
    <location>
        <begin position="13"/>
        <end position="39"/>
    </location>
</feature>
<feature type="compositionally biased region" description="Polar residues" evidence="3">
    <location>
        <begin position="152"/>
        <end position="164"/>
    </location>
</feature>
<feature type="compositionally biased region" description="Acidic residues" evidence="3">
    <location>
        <begin position="300"/>
        <end position="318"/>
    </location>
</feature>
<dbReference type="Proteomes" id="UP000799440">
    <property type="component" value="Unassembled WGS sequence"/>
</dbReference>
<evidence type="ECO:0000256" key="3">
    <source>
        <dbReference type="SAM" id="MobiDB-lite"/>
    </source>
</evidence>
<gene>
    <name evidence="4" type="ORF">M011DRAFT_464792</name>
</gene>
<accession>A0A6A6VK54</accession>
<evidence type="ECO:0000256" key="2">
    <source>
        <dbReference type="ARBA" id="ARBA00023054"/>
    </source>
</evidence>
<reference evidence="4" key="1">
    <citation type="journal article" date="2020" name="Stud. Mycol.">
        <title>101 Dothideomycetes genomes: a test case for predicting lifestyles and emergence of pathogens.</title>
        <authorList>
            <person name="Haridas S."/>
            <person name="Albert R."/>
            <person name="Binder M."/>
            <person name="Bloem J."/>
            <person name="Labutti K."/>
            <person name="Salamov A."/>
            <person name="Andreopoulos B."/>
            <person name="Baker S."/>
            <person name="Barry K."/>
            <person name="Bills G."/>
            <person name="Bluhm B."/>
            <person name="Cannon C."/>
            <person name="Castanera R."/>
            <person name="Culley D."/>
            <person name="Daum C."/>
            <person name="Ezra D."/>
            <person name="Gonzalez J."/>
            <person name="Henrissat B."/>
            <person name="Kuo A."/>
            <person name="Liang C."/>
            <person name="Lipzen A."/>
            <person name="Lutzoni F."/>
            <person name="Magnuson J."/>
            <person name="Mondo S."/>
            <person name="Nolan M."/>
            <person name="Ohm R."/>
            <person name="Pangilinan J."/>
            <person name="Park H.-J."/>
            <person name="Ramirez L."/>
            <person name="Alfaro M."/>
            <person name="Sun H."/>
            <person name="Tritt A."/>
            <person name="Yoshinaga Y."/>
            <person name="Zwiers L.-H."/>
            <person name="Turgeon B."/>
            <person name="Goodwin S."/>
            <person name="Spatafora J."/>
            <person name="Crous P."/>
            <person name="Grigoriev I."/>
        </authorList>
    </citation>
    <scope>NUCLEOTIDE SEQUENCE</scope>
    <source>
        <strain evidence="4">CBS 119925</strain>
    </source>
</reference>
<evidence type="ECO:0000313" key="4">
    <source>
        <dbReference type="EMBL" id="KAF2751002.1"/>
    </source>
</evidence>
<name>A0A6A6VK54_9PLEO</name>
<dbReference type="OrthoDB" id="5430658at2759"/>
<feature type="compositionally biased region" description="Low complexity" evidence="3">
    <location>
        <begin position="188"/>
        <end position="199"/>
    </location>
</feature>
<comment type="similarity">
    <text evidence="1">Belongs to the SPT2 family.</text>
</comment>
<feature type="compositionally biased region" description="Basic and acidic residues" evidence="3">
    <location>
        <begin position="202"/>
        <end position="211"/>
    </location>
</feature>
<feature type="compositionally biased region" description="Polar residues" evidence="3">
    <location>
        <begin position="130"/>
        <end position="141"/>
    </location>
</feature>
<feature type="compositionally biased region" description="Polar residues" evidence="3">
    <location>
        <begin position="76"/>
        <end position="86"/>
    </location>
</feature>
<dbReference type="AlphaFoldDB" id="A0A6A6VK54"/>
<evidence type="ECO:0008006" key="6">
    <source>
        <dbReference type="Google" id="ProtNLM"/>
    </source>
</evidence>
<sequence length="375" mass="38991">MSLLTDLLKSIDPSATPNAPAPASSATAAPKQAPRPAAASNGTPQAAALKRKAEGQTEGGQAKVLRKDGIPPGNRLSGTASTTLGPRSNGEAPPNDAAKSRPTTPSASIPYRGTARALGAGLKASDTSKKPNQVTTPSSGALKTGVTVKKPASSTGNAPTSASATGPGKSSYLLMMEKAKAAQEKAKAAPPVVKVDAPKILTKKEREESRKRAAGKKVLPAPSAIAAKSEPSKAEKEKRKLESGYQGTARPAKKPESTYKGTARPRPTGAPGRSPGLSSSNTAKPKKAQARYGGYASWSDLDEEEDEGEDEEGYESSDMEGNLWEVEEEEQKALRAAKQEDAIALAEEKALAEQKAERKRRLAAMSKAAAAKKKY</sequence>
<keyword evidence="2" id="KW-0175">Coiled coil</keyword>
<keyword evidence="5" id="KW-1185">Reference proteome</keyword>
<feature type="compositionally biased region" description="Low complexity" evidence="3">
    <location>
        <begin position="220"/>
        <end position="229"/>
    </location>
</feature>
<feature type="compositionally biased region" description="Basic and acidic residues" evidence="3">
    <location>
        <begin position="230"/>
        <end position="242"/>
    </location>
</feature>
<evidence type="ECO:0000256" key="1">
    <source>
        <dbReference type="ARBA" id="ARBA00006461"/>
    </source>
</evidence>
<dbReference type="SMART" id="SM00784">
    <property type="entry name" value="SPT2"/>
    <property type="match status" value="1"/>
</dbReference>
<proteinExistence type="inferred from homology"/>
<feature type="compositionally biased region" description="Basic and acidic residues" evidence="3">
    <location>
        <begin position="177"/>
        <end position="187"/>
    </location>
</feature>